<dbReference type="EMBL" id="MCFF01000023">
    <property type="protein sequence ID" value="ORZ13318.1"/>
    <property type="molecule type" value="Genomic_DNA"/>
</dbReference>
<keyword evidence="3" id="KW-1185">Reference proteome</keyword>
<evidence type="ECO:0000313" key="2">
    <source>
        <dbReference type="EMBL" id="ORZ13318.1"/>
    </source>
</evidence>
<evidence type="ECO:0000313" key="3">
    <source>
        <dbReference type="Proteomes" id="UP000193648"/>
    </source>
</evidence>
<feature type="compositionally biased region" description="Basic residues" evidence="1">
    <location>
        <begin position="135"/>
        <end position="144"/>
    </location>
</feature>
<proteinExistence type="predicted"/>
<dbReference type="GeneID" id="33566320"/>
<reference evidence="2 3" key="1">
    <citation type="submission" date="2016-07" db="EMBL/GenBank/DDBJ databases">
        <title>Pervasive Adenine N6-methylation of Active Genes in Fungi.</title>
        <authorList>
            <consortium name="DOE Joint Genome Institute"/>
            <person name="Mondo S.J."/>
            <person name="Dannebaum R.O."/>
            <person name="Kuo R.C."/>
            <person name="Labutti K."/>
            <person name="Haridas S."/>
            <person name="Kuo A."/>
            <person name="Salamov A."/>
            <person name="Ahrendt S.R."/>
            <person name="Lipzen A."/>
            <person name="Sullivan W."/>
            <person name="Andreopoulos W.B."/>
            <person name="Clum A."/>
            <person name="Lindquist E."/>
            <person name="Daum C."/>
            <person name="Ramamoorthy G.K."/>
            <person name="Gryganskyi A."/>
            <person name="Culley D."/>
            <person name="Magnuson J.K."/>
            <person name="James T.Y."/>
            <person name="O'Malley M.A."/>
            <person name="Stajich J.E."/>
            <person name="Spatafora J.W."/>
            <person name="Visel A."/>
            <person name="Grigoriev I.V."/>
        </authorList>
    </citation>
    <scope>NUCLEOTIDE SEQUENCE [LARGE SCALE GENOMIC DNA]</scope>
    <source>
        <strain evidence="2 3">NRRL 3116</strain>
    </source>
</reference>
<feature type="region of interest" description="Disordered" evidence="1">
    <location>
        <begin position="135"/>
        <end position="159"/>
    </location>
</feature>
<comment type="caution">
    <text evidence="2">The sequence shown here is derived from an EMBL/GenBank/DDBJ whole genome shotgun (WGS) entry which is preliminary data.</text>
</comment>
<evidence type="ECO:0000256" key="1">
    <source>
        <dbReference type="SAM" id="MobiDB-lite"/>
    </source>
</evidence>
<dbReference type="Proteomes" id="UP000193648">
    <property type="component" value="Unassembled WGS sequence"/>
</dbReference>
<organism evidence="2 3">
    <name type="scientific">Lobosporangium transversale</name>
    <dbReference type="NCBI Taxonomy" id="64571"/>
    <lineage>
        <taxon>Eukaryota</taxon>
        <taxon>Fungi</taxon>
        <taxon>Fungi incertae sedis</taxon>
        <taxon>Mucoromycota</taxon>
        <taxon>Mortierellomycotina</taxon>
        <taxon>Mortierellomycetes</taxon>
        <taxon>Mortierellales</taxon>
        <taxon>Mortierellaceae</taxon>
        <taxon>Lobosporangium</taxon>
    </lineage>
</organism>
<accession>A0A1Y2GJY6</accession>
<sequence length="159" mass="17874">MPLFQRRAYVPTQIYHRPSPMARLKNMFAPRRYRGHRHHYGPSTVPAAAPIAGTAGVRTQRAARKTRRTLHGLFTPRSRPRHHQPAVVNPVRRSRNPFSRRTAAVAAPAAGAPMASGAYPYRRSLMTSLRAMFSPKRHRHHPKHAPVAATTGHTHGLRL</sequence>
<dbReference type="RefSeq" id="XP_021880399.1">
    <property type="nucleotide sequence ID" value="XM_022024476.1"/>
</dbReference>
<protein>
    <submittedName>
        <fullName evidence="2">Uncharacterized protein</fullName>
    </submittedName>
</protein>
<name>A0A1Y2GJY6_9FUNG</name>
<dbReference type="AlphaFoldDB" id="A0A1Y2GJY6"/>
<gene>
    <name evidence="2" type="ORF">BCR41DRAFT_355429</name>
</gene>
<dbReference type="InParanoid" id="A0A1Y2GJY6"/>